<protein>
    <submittedName>
        <fullName evidence="3">Glycosyl transferase</fullName>
    </submittedName>
</protein>
<dbReference type="AlphaFoldDB" id="A0A1W5ZV81"/>
<keyword evidence="3" id="KW-0808">Transferase</keyword>
<dbReference type="KEGG" id="hmn:HM131_10140"/>
<dbReference type="Gene3D" id="3.40.50.2000">
    <property type="entry name" value="Glycogen Phosphorylase B"/>
    <property type="match status" value="2"/>
</dbReference>
<feature type="domain" description="Glycosyl transferase family 1" evidence="1">
    <location>
        <begin position="186"/>
        <end position="348"/>
    </location>
</feature>
<keyword evidence="4" id="KW-1185">Reference proteome</keyword>
<evidence type="ECO:0000313" key="4">
    <source>
        <dbReference type="Proteomes" id="UP000192527"/>
    </source>
</evidence>
<dbReference type="Proteomes" id="UP000192527">
    <property type="component" value="Chromosome"/>
</dbReference>
<reference evidence="3 4" key="1">
    <citation type="submission" date="2017-04" db="EMBL/GenBank/DDBJ databases">
        <title>The whole genome sequencing and assembly of Halobacillus mangrovi strain.</title>
        <authorList>
            <person name="Lee S.-J."/>
            <person name="Park M.-K."/>
            <person name="Kim J.-Y."/>
            <person name="Lee Y.-J."/>
            <person name="Yi H."/>
            <person name="Bahn Y.-S."/>
            <person name="Kim J.F."/>
            <person name="Lee D.-W."/>
        </authorList>
    </citation>
    <scope>NUCLEOTIDE SEQUENCE [LARGE SCALE GENOMIC DNA]</scope>
    <source>
        <strain evidence="3 4">KTB 131</strain>
    </source>
</reference>
<dbReference type="PANTHER" id="PTHR45947">
    <property type="entry name" value="SULFOQUINOVOSYL TRANSFERASE SQD2"/>
    <property type="match status" value="1"/>
</dbReference>
<dbReference type="STRING" id="402384.HM131_10140"/>
<evidence type="ECO:0000259" key="2">
    <source>
        <dbReference type="Pfam" id="PF13439"/>
    </source>
</evidence>
<feature type="domain" description="Glycosyltransferase subfamily 4-like N-terminal" evidence="2">
    <location>
        <begin position="14"/>
        <end position="178"/>
    </location>
</feature>
<name>A0A1W5ZV81_9BACI</name>
<dbReference type="SUPFAM" id="SSF53756">
    <property type="entry name" value="UDP-Glycosyltransferase/glycogen phosphorylase"/>
    <property type="match status" value="1"/>
</dbReference>
<dbReference type="RefSeq" id="WP_085029645.1">
    <property type="nucleotide sequence ID" value="NZ_CP020772.1"/>
</dbReference>
<dbReference type="GO" id="GO:0016758">
    <property type="term" value="F:hexosyltransferase activity"/>
    <property type="evidence" value="ECO:0007669"/>
    <property type="project" value="TreeGrafter"/>
</dbReference>
<dbReference type="OrthoDB" id="9802525at2"/>
<dbReference type="Pfam" id="PF13439">
    <property type="entry name" value="Glyco_transf_4"/>
    <property type="match status" value="1"/>
</dbReference>
<dbReference type="InterPro" id="IPR050194">
    <property type="entry name" value="Glycosyltransferase_grp1"/>
</dbReference>
<dbReference type="Pfam" id="PF00534">
    <property type="entry name" value="Glycos_transf_1"/>
    <property type="match status" value="1"/>
</dbReference>
<organism evidence="3 4">
    <name type="scientific">Halobacillus mangrovi</name>
    <dbReference type="NCBI Taxonomy" id="402384"/>
    <lineage>
        <taxon>Bacteria</taxon>
        <taxon>Bacillati</taxon>
        <taxon>Bacillota</taxon>
        <taxon>Bacilli</taxon>
        <taxon>Bacillales</taxon>
        <taxon>Bacillaceae</taxon>
        <taxon>Halobacillus</taxon>
    </lineage>
</organism>
<evidence type="ECO:0000313" key="3">
    <source>
        <dbReference type="EMBL" id="ARI77173.1"/>
    </source>
</evidence>
<evidence type="ECO:0000259" key="1">
    <source>
        <dbReference type="Pfam" id="PF00534"/>
    </source>
</evidence>
<dbReference type="InterPro" id="IPR001296">
    <property type="entry name" value="Glyco_trans_1"/>
</dbReference>
<dbReference type="InterPro" id="IPR028098">
    <property type="entry name" value="Glyco_trans_4-like_N"/>
</dbReference>
<accession>A0A1W5ZV81</accession>
<dbReference type="CDD" id="cd03814">
    <property type="entry name" value="GT4-like"/>
    <property type="match status" value="1"/>
</dbReference>
<dbReference type="EMBL" id="CP020772">
    <property type="protein sequence ID" value="ARI77173.1"/>
    <property type="molecule type" value="Genomic_DNA"/>
</dbReference>
<dbReference type="PANTHER" id="PTHR45947:SF3">
    <property type="entry name" value="SULFOQUINOVOSYL TRANSFERASE SQD2"/>
    <property type="match status" value="1"/>
</dbReference>
<sequence>MKIAIFTDTYIPQVNGVSKTLQRLASYLESQKIEYRLFAPQTKHSAFHSDMVYRFTSVPLIVYPECRLALPNISVIRKNLEHFRPDLIHIATPFNIGLAGLYLGKKLNIPIVGSYHTHFDQYLQYYELPLVSKLLWRYLHWFHHSFRTTFVPSEDARKELIRHGFSNLKIWSRGVDCDSFHPHFQEEWLKQKYSIKVPYILTYVGRLAPEKDLDTLMKIAKELPDVISRKVHWLIVGDGPLRKSLEKEALTNMTFTGYQKGRMLTQIYAGSSLFIFPSTTETFGNVVLESMACGTPVIASKAGGVQEIVENGKTGLLCTPGQVEEFTHSISKLLNDEKLLTKMNNSARTYALSRSWESIFSQLLLDYEEILTAHLVSYA</sequence>
<proteinExistence type="predicted"/>
<gene>
    <name evidence="3" type="ORF">HM131_10140</name>
</gene>